<dbReference type="Gene3D" id="3.30.420.10">
    <property type="entry name" value="Ribonuclease H-like superfamily/Ribonuclease H"/>
    <property type="match status" value="1"/>
</dbReference>
<dbReference type="Pfam" id="PF01612">
    <property type="entry name" value="DNA_pol_A_exo1"/>
    <property type="match status" value="1"/>
</dbReference>
<feature type="domain" description="3'-5' exonuclease" evidence="11">
    <location>
        <begin position="619"/>
        <end position="802"/>
    </location>
</feature>
<feature type="region of interest" description="Disordered" evidence="10">
    <location>
        <begin position="1"/>
        <end position="39"/>
    </location>
</feature>
<feature type="compositionally biased region" description="Acidic residues" evidence="10">
    <location>
        <begin position="269"/>
        <end position="281"/>
    </location>
</feature>
<dbReference type="GO" id="GO:0006139">
    <property type="term" value="P:nucleobase-containing compound metabolic process"/>
    <property type="evidence" value="ECO:0007669"/>
    <property type="project" value="InterPro"/>
</dbReference>
<keyword evidence="3" id="KW-0479">Metal-binding</keyword>
<dbReference type="Proteomes" id="UP000092993">
    <property type="component" value="Unassembled WGS sequence"/>
</dbReference>
<dbReference type="SUPFAM" id="SSF53098">
    <property type="entry name" value="Ribonuclease H-like"/>
    <property type="match status" value="1"/>
</dbReference>
<dbReference type="InterPro" id="IPR036397">
    <property type="entry name" value="RNaseH_sf"/>
</dbReference>
<evidence type="ECO:0000256" key="2">
    <source>
        <dbReference type="ARBA" id="ARBA00022722"/>
    </source>
</evidence>
<dbReference type="GO" id="GO:0008408">
    <property type="term" value="F:3'-5' exonuclease activity"/>
    <property type="evidence" value="ECO:0007669"/>
    <property type="project" value="InterPro"/>
</dbReference>
<reference evidence="12 13" key="1">
    <citation type="submission" date="2016-03" db="EMBL/GenBank/DDBJ databases">
        <title>Whole genome sequencing of Grifola frondosa 9006-11.</title>
        <authorList>
            <person name="Min B."/>
            <person name="Park H."/>
            <person name="Kim J.-G."/>
            <person name="Cho H."/>
            <person name="Oh Y.-L."/>
            <person name="Kong W.-S."/>
            <person name="Choi I.-G."/>
        </authorList>
    </citation>
    <scope>NUCLEOTIDE SEQUENCE [LARGE SCALE GENOMIC DNA]</scope>
    <source>
        <strain evidence="12 13">9006-11</strain>
    </source>
</reference>
<keyword evidence="7" id="KW-0539">Nucleus</keyword>
<proteinExistence type="predicted"/>
<accession>A0A1C7MI50</accession>
<evidence type="ECO:0000256" key="10">
    <source>
        <dbReference type="SAM" id="MobiDB-lite"/>
    </source>
</evidence>
<comment type="subcellular location">
    <subcellularLocation>
        <location evidence="1">Nucleus</location>
    </subcellularLocation>
</comment>
<evidence type="ECO:0000313" key="13">
    <source>
        <dbReference type="Proteomes" id="UP000092993"/>
    </source>
</evidence>
<evidence type="ECO:0000256" key="4">
    <source>
        <dbReference type="ARBA" id="ARBA00022801"/>
    </source>
</evidence>
<keyword evidence="4" id="KW-0378">Hydrolase</keyword>
<organism evidence="12 13">
    <name type="scientific">Grifola frondosa</name>
    <name type="common">Maitake</name>
    <name type="synonym">Polyporus frondosus</name>
    <dbReference type="NCBI Taxonomy" id="5627"/>
    <lineage>
        <taxon>Eukaryota</taxon>
        <taxon>Fungi</taxon>
        <taxon>Dikarya</taxon>
        <taxon>Basidiomycota</taxon>
        <taxon>Agaricomycotina</taxon>
        <taxon>Agaricomycetes</taxon>
        <taxon>Polyporales</taxon>
        <taxon>Grifolaceae</taxon>
        <taxon>Grifola</taxon>
    </lineage>
</organism>
<evidence type="ECO:0000256" key="9">
    <source>
        <dbReference type="ARBA" id="ARBA00042761"/>
    </source>
</evidence>
<dbReference type="PANTHER" id="PTHR13620:SF109">
    <property type="entry name" value="3'-5' EXONUCLEASE"/>
    <property type="match status" value="1"/>
</dbReference>
<keyword evidence="13" id="KW-1185">Reference proteome</keyword>
<sequence length="1521" mass="169907">MKTATSTILPSSRRARPMAPKKTKTGADGAIPPPPPSVQLAVQKDPRISQMPEEKVTPWADLGRTVELLSMRGQSTRTVEYLMNTGTRVAARSQTEEDSRSGSVTMPVEDTGVLPVVASVCGTSIGLEDDTTAIELQRNPTTVLMQPSATNQEHTRTPSQERTSVSICERSFALRNEYTTESEDMSTTLPDHAPSIADSRCTSTQHDCPASGAARECASSTERTSVTAVNNGLSQLAEPSVMSLNHALPTQISDEPSISIPDGNNAGDFFEDTFGDSDEPSLGDLGGAAADEDDEDIRPPPDDEEEGSTAFTAGGGGRGSVDTAGAHSGTDQLSKSKPKSRATIPSWLLTRYNNLCTQLRTEARSNNSHRPSCYDAGQFWIEPRAPIFAMGKQLQLYPSLFYEPRFFIWIPHHFGKIPCPACKALHIQYLEMVLINKRSVFGSLLMPHDHFGEWNSINGYGGYVPSGRYFRSIYDSLVEKYASEMDQYTAMLSAEILCVDLSYKVPKHLGKVNNEAVFGALATAVNEYGECRAMTLTSTKAHNQWMPALAAIPHSLRKYGHKDVALVFTDNVRADKTELERVFPSLLHDVQAVPSSTLPHLELVESWKVYKLDSTYQINTRLNSIMEDLNGLPSCEDSIHIAMDMEWSVDRENGIQGRVALISMAYMEVIYLVPVSSYLKEGVLHLPHTMLVLLRSSRIRKVGVHIKADLTRLFKDCGFIQQHDLPFQGAVELGAMAKERNITDRANISLADLTASVLHCYLPKDESIRVSTVWSDLVLPDEHARYASMDVYAAWLIYEAFSRVSVGQAISDSTPAGTRVQLLSRDRSSVVAYGFIAPDRPPRFREVNVSKTHVVVNITSVLQSGYLVRADLLKTKEETALESISSSCPFGLLCSVRDLRTHTGDPPPLANHTAPLPPLPYTSPQPPYPISGDLITSEMQSEDIDDLQAWHNHLNFDPDAEQSLVECIPNNAEAIVEASAVPETLTYEDTVIRSRILGDIWHLMNQFKISQHHGMSRPFARALRDALLIPDPDDKAALEEVLRTHGLSWDHVLLWRSDWVWKRVKRFVPRPDILHHRPLFNDASWEKAANVLENIQMGYYSDPPGIKLYAVQGTDHDGLTLYRCIRGTNNVEGGVHQNIAKRFGSYNASPRFAMNLLRDYVLCHNLKVGTLNRTGQPYQGSYDIWTRNRLSRLVDQIDNLNAFKATSIGHSMTGWVNGNDYERSAESIGILPLSDSARAQLGMLPFSADFVLKQKPQHAHLAKQQQTLIAVLPLHTREERALYRMLIKTRSAHFMGRTQPNWVALANEWSQQSDGIHIFYKLPEHLKNYHKAWSENRNEENSVEQHKQAYEQLRMLLVPESDRIPSIPVRAGTALAAEVDAAARVDHEGPPSDWHVDLLLGRHRLKQSAVHFEYSQIQAGPSNPIPSQPEKKREAIAMDAFCVVSAQMLRIRVRHSWIFEQHGPFNFQWTMDTKRHHTCRRPAPAAVPPRQFHEASSAVQHVFILVVSAPQARRYYITTNW</sequence>
<dbReference type="CDD" id="cd06141">
    <property type="entry name" value="WRN_exo"/>
    <property type="match status" value="1"/>
</dbReference>
<dbReference type="GO" id="GO:0046872">
    <property type="term" value="F:metal ion binding"/>
    <property type="evidence" value="ECO:0007669"/>
    <property type="project" value="UniProtKB-KW"/>
</dbReference>
<feature type="region of interest" description="Disordered" evidence="10">
    <location>
        <begin position="253"/>
        <end position="339"/>
    </location>
</feature>
<feature type="compositionally biased region" description="Basic residues" evidence="10">
    <location>
        <begin position="13"/>
        <end position="24"/>
    </location>
</feature>
<keyword evidence="5" id="KW-0269">Exonuclease</keyword>
<dbReference type="STRING" id="5627.A0A1C7MI50"/>
<dbReference type="InterPro" id="IPR051132">
    <property type="entry name" value="3-5_Exonuclease_domain"/>
</dbReference>
<protein>
    <recommendedName>
        <fullName evidence="8">3'-5' exonuclease</fullName>
    </recommendedName>
    <alternativeName>
        <fullName evidence="9">Werner Syndrome-like exonuclease</fullName>
    </alternativeName>
</protein>
<evidence type="ECO:0000256" key="3">
    <source>
        <dbReference type="ARBA" id="ARBA00022723"/>
    </source>
</evidence>
<dbReference type="OrthoDB" id="2802267at2759"/>
<evidence type="ECO:0000256" key="8">
    <source>
        <dbReference type="ARBA" id="ARBA00040531"/>
    </source>
</evidence>
<keyword evidence="2" id="KW-0540">Nuclease</keyword>
<evidence type="ECO:0000259" key="11">
    <source>
        <dbReference type="Pfam" id="PF01612"/>
    </source>
</evidence>
<dbReference type="InterPro" id="IPR012337">
    <property type="entry name" value="RNaseH-like_sf"/>
</dbReference>
<dbReference type="EMBL" id="LUGG01000003">
    <property type="protein sequence ID" value="OBZ76307.1"/>
    <property type="molecule type" value="Genomic_DNA"/>
</dbReference>
<dbReference type="PANTHER" id="PTHR13620">
    <property type="entry name" value="3-5 EXONUCLEASE"/>
    <property type="match status" value="1"/>
</dbReference>
<dbReference type="GO" id="GO:0005634">
    <property type="term" value="C:nucleus"/>
    <property type="evidence" value="ECO:0007669"/>
    <property type="project" value="UniProtKB-SubCell"/>
</dbReference>
<name>A0A1C7MI50_GRIFR</name>
<dbReference type="GO" id="GO:0003676">
    <property type="term" value="F:nucleic acid binding"/>
    <property type="evidence" value="ECO:0007669"/>
    <property type="project" value="InterPro"/>
</dbReference>
<evidence type="ECO:0000256" key="6">
    <source>
        <dbReference type="ARBA" id="ARBA00022842"/>
    </source>
</evidence>
<keyword evidence="6" id="KW-0460">Magnesium</keyword>
<gene>
    <name evidence="12" type="ORF">A0H81_03601</name>
</gene>
<evidence type="ECO:0000313" key="12">
    <source>
        <dbReference type="EMBL" id="OBZ76307.1"/>
    </source>
</evidence>
<feature type="compositionally biased region" description="Polar residues" evidence="10">
    <location>
        <begin position="1"/>
        <end position="10"/>
    </location>
</feature>
<evidence type="ECO:0000256" key="1">
    <source>
        <dbReference type="ARBA" id="ARBA00004123"/>
    </source>
</evidence>
<evidence type="ECO:0000256" key="7">
    <source>
        <dbReference type="ARBA" id="ARBA00023242"/>
    </source>
</evidence>
<feature type="compositionally biased region" description="Acidic residues" evidence="10">
    <location>
        <begin position="290"/>
        <end position="307"/>
    </location>
</feature>
<comment type="caution">
    <text evidence="12">The sequence shown here is derived from an EMBL/GenBank/DDBJ whole genome shotgun (WGS) entry which is preliminary data.</text>
</comment>
<evidence type="ECO:0000256" key="5">
    <source>
        <dbReference type="ARBA" id="ARBA00022839"/>
    </source>
</evidence>
<dbReference type="InterPro" id="IPR002562">
    <property type="entry name" value="3'-5'_exonuclease_dom"/>
</dbReference>